<feature type="region of interest" description="Disordered" evidence="2">
    <location>
        <begin position="1"/>
        <end position="45"/>
    </location>
</feature>
<feature type="coiled-coil region" evidence="1">
    <location>
        <begin position="58"/>
        <end position="103"/>
    </location>
</feature>
<comment type="caution">
    <text evidence="3">The sequence shown here is derived from an EMBL/GenBank/DDBJ whole genome shotgun (WGS) entry which is preliminary data.</text>
</comment>
<dbReference type="Gene3D" id="3.30.70.1820">
    <property type="entry name" value="L1 transposable element, RRM domain"/>
    <property type="match status" value="1"/>
</dbReference>
<feature type="compositionally biased region" description="Basic and acidic residues" evidence="2">
    <location>
        <begin position="30"/>
        <end position="45"/>
    </location>
</feature>
<evidence type="ECO:0000256" key="2">
    <source>
        <dbReference type="SAM" id="MobiDB-lite"/>
    </source>
</evidence>
<dbReference type="Proteomes" id="UP001142489">
    <property type="component" value="Unassembled WGS sequence"/>
</dbReference>
<organism evidence="3 4">
    <name type="scientific">Phrynocephalus forsythii</name>
    <dbReference type="NCBI Taxonomy" id="171643"/>
    <lineage>
        <taxon>Eukaryota</taxon>
        <taxon>Metazoa</taxon>
        <taxon>Chordata</taxon>
        <taxon>Craniata</taxon>
        <taxon>Vertebrata</taxon>
        <taxon>Euteleostomi</taxon>
        <taxon>Lepidosauria</taxon>
        <taxon>Squamata</taxon>
        <taxon>Bifurcata</taxon>
        <taxon>Unidentata</taxon>
        <taxon>Episquamata</taxon>
        <taxon>Toxicofera</taxon>
        <taxon>Iguania</taxon>
        <taxon>Acrodonta</taxon>
        <taxon>Agamidae</taxon>
        <taxon>Agaminae</taxon>
        <taxon>Phrynocephalus</taxon>
    </lineage>
</organism>
<dbReference type="GO" id="GO:0016020">
    <property type="term" value="C:membrane"/>
    <property type="evidence" value="ECO:0007669"/>
    <property type="project" value="InterPro"/>
</dbReference>
<dbReference type="EMBL" id="JAPFRF010000003">
    <property type="protein sequence ID" value="KAJ7338535.1"/>
    <property type="molecule type" value="Genomic_DNA"/>
</dbReference>
<evidence type="ECO:0000313" key="3">
    <source>
        <dbReference type="EMBL" id="KAJ7338535.1"/>
    </source>
</evidence>
<gene>
    <name evidence="3" type="ORF">JRQ81_012437</name>
</gene>
<feature type="compositionally biased region" description="Basic and acidic residues" evidence="2">
    <location>
        <begin position="334"/>
        <end position="348"/>
    </location>
</feature>
<feature type="compositionally biased region" description="Low complexity" evidence="2">
    <location>
        <begin position="11"/>
        <end position="23"/>
    </location>
</feature>
<dbReference type="SUPFAM" id="SSF47661">
    <property type="entry name" value="t-snare proteins"/>
    <property type="match status" value="1"/>
</dbReference>
<dbReference type="AlphaFoldDB" id="A0A9Q0Y3T2"/>
<evidence type="ECO:0000256" key="1">
    <source>
        <dbReference type="SAM" id="Coils"/>
    </source>
</evidence>
<dbReference type="InterPro" id="IPR010989">
    <property type="entry name" value="SNARE"/>
</dbReference>
<dbReference type="GO" id="GO:0016192">
    <property type="term" value="P:vesicle-mediated transport"/>
    <property type="evidence" value="ECO:0007669"/>
    <property type="project" value="InterPro"/>
</dbReference>
<proteinExistence type="predicted"/>
<sequence>MASKGPKKFGSAPSSADSSPAQSRTILDLMGKETSKDPTKEQSNKDMDIIMAMFLELKAEIKSNQQKIEERIDKLHDKIEETVKNLEIQVRDLNQHLTESKQDILKNSNKIDELDKHSNVIEEKLNQQIKLNTELQETISEYSDSILKTEMEKSAHMFRLRGVEETKDLLDIIIHPLAERIGLEAKELEKEIEYIHRTNSRFAKINKLPRDVRVTFVRREMKERVMKTMNEKPLMILGKEVVILKKTPRPIREMRKNHRSLTEQLNKDNIRFRWLFPEGIIVNWRAKNVRLETPQEAREFYKQSFKEIERDQVTEVDEDKIGTSGSKNQRQYYKKLEINPDQEARTESESQINTRKKKRI</sequence>
<keyword evidence="1" id="KW-0175">Coiled coil</keyword>
<accession>A0A9Q0Y3T2</accession>
<evidence type="ECO:0008006" key="5">
    <source>
        <dbReference type="Google" id="ProtNLM"/>
    </source>
</evidence>
<feature type="region of interest" description="Disordered" evidence="2">
    <location>
        <begin position="315"/>
        <end position="360"/>
    </location>
</feature>
<reference evidence="3" key="1">
    <citation type="journal article" date="2023" name="DNA Res.">
        <title>Chromosome-level genome assembly of Phrynocephalus forsythii using third-generation DNA sequencing and Hi-C analysis.</title>
        <authorList>
            <person name="Qi Y."/>
            <person name="Zhao W."/>
            <person name="Zhao Y."/>
            <person name="Niu C."/>
            <person name="Cao S."/>
            <person name="Zhang Y."/>
        </authorList>
    </citation>
    <scope>NUCLEOTIDE SEQUENCE</scope>
    <source>
        <tissue evidence="3">Muscle</tissue>
    </source>
</reference>
<evidence type="ECO:0000313" key="4">
    <source>
        <dbReference type="Proteomes" id="UP001142489"/>
    </source>
</evidence>
<protein>
    <recommendedName>
        <fullName evidence="5">L1 transposable element RRM domain-containing protein</fullName>
    </recommendedName>
</protein>
<keyword evidence="4" id="KW-1185">Reference proteome</keyword>
<name>A0A9Q0Y3T2_9SAUR</name>